<dbReference type="GO" id="GO:0055085">
    <property type="term" value="P:transmembrane transport"/>
    <property type="evidence" value="ECO:0007669"/>
    <property type="project" value="InterPro"/>
</dbReference>
<dbReference type="SUPFAM" id="SSF161098">
    <property type="entry name" value="MetI-like"/>
    <property type="match status" value="1"/>
</dbReference>
<evidence type="ECO:0000256" key="6">
    <source>
        <dbReference type="ARBA" id="ARBA00023136"/>
    </source>
</evidence>
<feature type="transmembrane region" description="Helical" evidence="7">
    <location>
        <begin position="291"/>
        <end position="310"/>
    </location>
</feature>
<dbReference type="OrthoDB" id="9807402at2"/>
<gene>
    <name evidence="9" type="ORF">SAMN05216258_103275</name>
</gene>
<keyword evidence="3" id="KW-1003">Cell membrane</keyword>
<dbReference type="PROSITE" id="PS50928">
    <property type="entry name" value="ABC_TM1"/>
    <property type="match status" value="1"/>
</dbReference>
<dbReference type="InterPro" id="IPR000515">
    <property type="entry name" value="MetI-like"/>
</dbReference>
<evidence type="ECO:0000256" key="3">
    <source>
        <dbReference type="ARBA" id="ARBA00022475"/>
    </source>
</evidence>
<dbReference type="GO" id="GO:0005886">
    <property type="term" value="C:plasma membrane"/>
    <property type="evidence" value="ECO:0007669"/>
    <property type="project" value="UniProtKB-SubCell"/>
</dbReference>
<name>A0A1I3EB15_9RHOB</name>
<organism evidence="9 10">
    <name type="scientific">Albimonas pacifica</name>
    <dbReference type="NCBI Taxonomy" id="1114924"/>
    <lineage>
        <taxon>Bacteria</taxon>
        <taxon>Pseudomonadati</taxon>
        <taxon>Pseudomonadota</taxon>
        <taxon>Alphaproteobacteria</taxon>
        <taxon>Rhodobacterales</taxon>
        <taxon>Paracoccaceae</taxon>
        <taxon>Albimonas</taxon>
    </lineage>
</organism>
<dbReference type="Proteomes" id="UP000199377">
    <property type="component" value="Unassembled WGS sequence"/>
</dbReference>
<dbReference type="STRING" id="1114924.SAMN05216258_103275"/>
<reference evidence="9 10" key="1">
    <citation type="submission" date="2016-10" db="EMBL/GenBank/DDBJ databases">
        <authorList>
            <person name="de Groot N.N."/>
        </authorList>
    </citation>
    <scope>NUCLEOTIDE SEQUENCE [LARGE SCALE GENOMIC DNA]</scope>
    <source>
        <strain evidence="9 10">CGMCC 1.11030</strain>
    </source>
</reference>
<dbReference type="CDD" id="cd06261">
    <property type="entry name" value="TM_PBP2"/>
    <property type="match status" value="1"/>
</dbReference>
<evidence type="ECO:0000256" key="5">
    <source>
        <dbReference type="ARBA" id="ARBA00022989"/>
    </source>
</evidence>
<sequence length="328" mass="35240">MGASGYILRRLGYGVILLLGVVVLNFLLIHAAPGDPAEVIAGEMGGATQEMMDKIRADYGLDKPLIVQLGLYLGGVVTGDLGESYFFNQPVIELIGARIVPTILLVVAAQMIAITLGVGMGVLAARRPQGAWSAFVSVFSTIGYAAPVFWTGLMLIILFASMLPLFPVEGMESARFSGGPILYALDVLHHLFLPALTLGIIFLAQYARLSRASMIDVLGADYVRTARAKGLSERKVTFKHALRNAVLPIMTVAGIQFGNLISGALLVETVFNWPGMGRLAFDSVLRRDYPTLLGVLFFAALMVVVANLLTDLGYRLADPRIRTGGSRK</sequence>
<dbReference type="InterPro" id="IPR045621">
    <property type="entry name" value="BPD_transp_1_N"/>
</dbReference>
<dbReference type="PANTHER" id="PTHR43163:SF9">
    <property type="entry name" value="ABC TRANSPORTER PERMEASE PROTEIN"/>
    <property type="match status" value="1"/>
</dbReference>
<accession>A0A1I3EB15</accession>
<comment type="subcellular location">
    <subcellularLocation>
        <location evidence="1 7">Cell membrane</location>
        <topology evidence="1 7">Multi-pass membrane protein</topology>
    </subcellularLocation>
</comment>
<proteinExistence type="inferred from homology"/>
<feature type="transmembrane region" description="Helical" evidence="7">
    <location>
        <begin position="99"/>
        <end position="123"/>
    </location>
</feature>
<protein>
    <submittedName>
        <fullName evidence="9">Peptide/nickel transport system permease protein</fullName>
    </submittedName>
</protein>
<keyword evidence="2 7" id="KW-0813">Transport</keyword>
<evidence type="ECO:0000313" key="10">
    <source>
        <dbReference type="Proteomes" id="UP000199377"/>
    </source>
</evidence>
<dbReference type="InterPro" id="IPR035906">
    <property type="entry name" value="MetI-like_sf"/>
</dbReference>
<feature type="transmembrane region" description="Helical" evidence="7">
    <location>
        <begin position="12"/>
        <end position="32"/>
    </location>
</feature>
<comment type="similarity">
    <text evidence="7">Belongs to the binding-protein-dependent transport system permease family.</text>
</comment>
<evidence type="ECO:0000256" key="4">
    <source>
        <dbReference type="ARBA" id="ARBA00022692"/>
    </source>
</evidence>
<dbReference type="Pfam" id="PF19300">
    <property type="entry name" value="BPD_transp_1_N"/>
    <property type="match status" value="1"/>
</dbReference>
<evidence type="ECO:0000313" key="9">
    <source>
        <dbReference type="EMBL" id="SFH96177.1"/>
    </source>
</evidence>
<dbReference type="PANTHER" id="PTHR43163">
    <property type="entry name" value="DIPEPTIDE TRANSPORT SYSTEM PERMEASE PROTEIN DPPB-RELATED"/>
    <property type="match status" value="1"/>
</dbReference>
<feature type="transmembrane region" description="Helical" evidence="7">
    <location>
        <begin position="181"/>
        <end position="204"/>
    </location>
</feature>
<keyword evidence="5 7" id="KW-1133">Transmembrane helix</keyword>
<evidence type="ECO:0000256" key="1">
    <source>
        <dbReference type="ARBA" id="ARBA00004651"/>
    </source>
</evidence>
<keyword evidence="4 7" id="KW-0812">Transmembrane</keyword>
<keyword evidence="10" id="KW-1185">Reference proteome</keyword>
<dbReference type="RefSeq" id="WP_092859062.1">
    <property type="nucleotide sequence ID" value="NZ_FOQH01000003.1"/>
</dbReference>
<dbReference type="EMBL" id="FOQH01000003">
    <property type="protein sequence ID" value="SFH96177.1"/>
    <property type="molecule type" value="Genomic_DNA"/>
</dbReference>
<dbReference type="AlphaFoldDB" id="A0A1I3EB15"/>
<feature type="domain" description="ABC transmembrane type-1" evidence="8">
    <location>
        <begin position="99"/>
        <end position="314"/>
    </location>
</feature>
<feature type="transmembrane region" description="Helical" evidence="7">
    <location>
        <begin position="135"/>
        <end position="161"/>
    </location>
</feature>
<evidence type="ECO:0000256" key="2">
    <source>
        <dbReference type="ARBA" id="ARBA00022448"/>
    </source>
</evidence>
<feature type="transmembrane region" description="Helical" evidence="7">
    <location>
        <begin position="245"/>
        <end position="271"/>
    </location>
</feature>
<evidence type="ECO:0000256" key="7">
    <source>
        <dbReference type="RuleBase" id="RU363032"/>
    </source>
</evidence>
<keyword evidence="6 7" id="KW-0472">Membrane</keyword>
<dbReference type="Pfam" id="PF00528">
    <property type="entry name" value="BPD_transp_1"/>
    <property type="match status" value="1"/>
</dbReference>
<dbReference type="Gene3D" id="1.10.3720.10">
    <property type="entry name" value="MetI-like"/>
    <property type="match status" value="1"/>
</dbReference>
<evidence type="ECO:0000259" key="8">
    <source>
        <dbReference type="PROSITE" id="PS50928"/>
    </source>
</evidence>